<keyword evidence="2 6" id="KW-0812">Transmembrane</keyword>
<dbReference type="GO" id="GO:0055064">
    <property type="term" value="P:chloride ion homeostasis"/>
    <property type="evidence" value="ECO:0007669"/>
    <property type="project" value="TreeGrafter"/>
</dbReference>
<name>A0AA35VWJ1_GEOBA</name>
<feature type="transmembrane region" description="Helical" evidence="6">
    <location>
        <begin position="318"/>
        <end position="339"/>
    </location>
</feature>
<dbReference type="InterPro" id="IPR004842">
    <property type="entry name" value="SLC12A_fam"/>
</dbReference>
<evidence type="ECO:0000256" key="6">
    <source>
        <dbReference type="SAM" id="Phobius"/>
    </source>
</evidence>
<evidence type="ECO:0000313" key="9">
    <source>
        <dbReference type="EMBL" id="CAI7995534.1"/>
    </source>
</evidence>
<dbReference type="InterPro" id="IPR004841">
    <property type="entry name" value="AA-permease/SLC12A_dom"/>
</dbReference>
<dbReference type="Pfam" id="PF00324">
    <property type="entry name" value="AA_permease"/>
    <property type="match status" value="2"/>
</dbReference>
<evidence type="ECO:0000259" key="7">
    <source>
        <dbReference type="Pfam" id="PF00324"/>
    </source>
</evidence>
<organism evidence="9 10">
    <name type="scientific">Geodia barretti</name>
    <name type="common">Barrett's horny sponge</name>
    <dbReference type="NCBI Taxonomy" id="519541"/>
    <lineage>
        <taxon>Eukaryota</taxon>
        <taxon>Metazoa</taxon>
        <taxon>Porifera</taxon>
        <taxon>Demospongiae</taxon>
        <taxon>Heteroscleromorpha</taxon>
        <taxon>Tetractinellida</taxon>
        <taxon>Astrophorina</taxon>
        <taxon>Geodiidae</taxon>
        <taxon>Geodia</taxon>
    </lineage>
</organism>
<gene>
    <name evidence="9" type="ORF">GBAR_LOCUS1709</name>
</gene>
<comment type="subcellular location">
    <subcellularLocation>
        <location evidence="1">Membrane</location>
        <topology evidence="1">Multi-pass membrane protein</topology>
    </subcellularLocation>
</comment>
<feature type="transmembrane region" description="Helical" evidence="6">
    <location>
        <begin position="128"/>
        <end position="155"/>
    </location>
</feature>
<dbReference type="EMBL" id="CASHTH010000248">
    <property type="protein sequence ID" value="CAI7995534.1"/>
    <property type="molecule type" value="Genomic_DNA"/>
</dbReference>
<dbReference type="Proteomes" id="UP001174909">
    <property type="component" value="Unassembled WGS sequence"/>
</dbReference>
<dbReference type="InterPro" id="IPR018491">
    <property type="entry name" value="SLC12_C"/>
</dbReference>
<feature type="transmembrane region" description="Helical" evidence="6">
    <location>
        <begin position="359"/>
        <end position="382"/>
    </location>
</feature>
<feature type="region of interest" description="Disordered" evidence="5">
    <location>
        <begin position="49"/>
        <end position="76"/>
    </location>
</feature>
<keyword evidence="3 6" id="KW-1133">Transmembrane helix</keyword>
<feature type="domain" description="Amino acid permease/ SLC12A" evidence="7">
    <location>
        <begin position="398"/>
        <end position="472"/>
    </location>
</feature>
<feature type="transmembrane region" description="Helical" evidence="6">
    <location>
        <begin position="253"/>
        <end position="272"/>
    </location>
</feature>
<dbReference type="GO" id="GO:0015379">
    <property type="term" value="F:potassium:chloride symporter activity"/>
    <property type="evidence" value="ECO:0007669"/>
    <property type="project" value="TreeGrafter"/>
</dbReference>
<sequence>MDGYNSLRGRESSRESAFSEAPEYGMMAESSLDRHSGIVEGDGIGVESTNSLHRTWDPTPTPVSSSSRHMASDENRPLLSRHARQIEERRKAKQKKLTMVFGVTIPCILSIFSVVLFLRLGFVLGQAGFIQTMVMVLVGYGVVILTVLSISAIATSSTVEGGGVYFMISRALGPEFGGSVGVIFFVANIFASASYIIGFVEALVNNLGVGGSLLHGNEGIPVNYWYNVLYGTGVLLFCLIVCLVGASLFAKTTFIIFCFVMLSLFSVMSHYTQDYTNLGKTMNFQLVFAIMFNGCTGIMAGANISGDLKNPSVAIPQGTLLACGITFVIYIFLFAFSAFTCTTELLLNNYNYLQYINALPWMITIGVFSATLSAALSTLIGASRVLQALAKDRLFTALGALSCLFLMFYINPTYAGVTIAVMVILFIYLLLRGPATPWGDVSQALIYHQVRKYLLRLDIRKSHVKFWRPEVLLMVSNPRSAYNMIEFGNDVKKGGLYVLGHVITEPFGPDMAESFSENLNTWLTFVTISKMKAFVELIPAPSIRAGTQTLLATAGLGGMKPNTLAMGFYTKDIPINTLETLHNKLLKRHKVVRSLLKDTSLEKYNHINKNLPPLRQSVSEQKLSVKDYVGIINDAIIMKKNICILRHFEYLERESKTRRYIDVWPLCVWQNETFDTTFLLLLQLSCVLHMKQGKSNTDLRIFIVVENNEGTEKKVLEELLNETRINADVRIVTSPAKQQFSICTFSESYAAKASETAGHKQDHYKKFNSLMQQYSAEASVVLTSLPTPPEDPFSAENYVNELEIFTGKTIM</sequence>
<feature type="region of interest" description="Disordered" evidence="5">
    <location>
        <begin position="1"/>
        <end position="26"/>
    </location>
</feature>
<reference evidence="9" key="1">
    <citation type="submission" date="2023-03" db="EMBL/GenBank/DDBJ databases">
        <authorList>
            <person name="Steffen K."/>
            <person name="Cardenas P."/>
        </authorList>
    </citation>
    <scope>NUCLEOTIDE SEQUENCE</scope>
</reference>
<accession>A0AA35VWJ1</accession>
<evidence type="ECO:0000313" key="10">
    <source>
        <dbReference type="Proteomes" id="UP001174909"/>
    </source>
</evidence>
<dbReference type="GO" id="GO:0016020">
    <property type="term" value="C:membrane"/>
    <property type="evidence" value="ECO:0007669"/>
    <property type="project" value="UniProtKB-SubCell"/>
</dbReference>
<dbReference type="PANTHER" id="PTHR11827">
    <property type="entry name" value="SOLUTE CARRIER FAMILY 12, CATION COTRANSPORTERS"/>
    <property type="match status" value="1"/>
</dbReference>
<keyword evidence="4 6" id="KW-0472">Membrane</keyword>
<dbReference type="PANTHER" id="PTHR11827:SF72">
    <property type="entry name" value="GH08340P"/>
    <property type="match status" value="1"/>
</dbReference>
<dbReference type="GO" id="GO:0055075">
    <property type="term" value="P:potassium ion homeostasis"/>
    <property type="evidence" value="ECO:0007669"/>
    <property type="project" value="TreeGrafter"/>
</dbReference>
<feature type="domain" description="SLC12A transporter C-terminal" evidence="8">
    <location>
        <begin position="486"/>
        <end position="570"/>
    </location>
</feature>
<feature type="transmembrane region" description="Helical" evidence="6">
    <location>
        <begin position="284"/>
        <end position="306"/>
    </location>
</feature>
<comment type="caution">
    <text evidence="9">The sequence shown here is derived from an EMBL/GenBank/DDBJ whole genome shotgun (WGS) entry which is preliminary data.</text>
</comment>
<evidence type="ECO:0000256" key="3">
    <source>
        <dbReference type="ARBA" id="ARBA00022989"/>
    </source>
</evidence>
<dbReference type="GO" id="GO:0006884">
    <property type="term" value="P:cell volume homeostasis"/>
    <property type="evidence" value="ECO:0007669"/>
    <property type="project" value="TreeGrafter"/>
</dbReference>
<keyword evidence="10" id="KW-1185">Reference proteome</keyword>
<feature type="transmembrane region" description="Helical" evidence="6">
    <location>
        <begin position="176"/>
        <end position="204"/>
    </location>
</feature>
<feature type="transmembrane region" description="Helical" evidence="6">
    <location>
        <begin position="99"/>
        <end position="122"/>
    </location>
</feature>
<dbReference type="Pfam" id="PF03522">
    <property type="entry name" value="SLC12"/>
    <property type="match status" value="1"/>
</dbReference>
<evidence type="ECO:0000256" key="1">
    <source>
        <dbReference type="ARBA" id="ARBA00004141"/>
    </source>
</evidence>
<evidence type="ECO:0000256" key="5">
    <source>
        <dbReference type="SAM" id="MobiDB-lite"/>
    </source>
</evidence>
<evidence type="ECO:0000256" key="4">
    <source>
        <dbReference type="ARBA" id="ARBA00023136"/>
    </source>
</evidence>
<feature type="domain" description="Amino acid permease/ SLC12A" evidence="7">
    <location>
        <begin position="102"/>
        <end position="395"/>
    </location>
</feature>
<evidence type="ECO:0000259" key="8">
    <source>
        <dbReference type="Pfam" id="PF03522"/>
    </source>
</evidence>
<dbReference type="AlphaFoldDB" id="A0AA35VWJ1"/>
<feature type="transmembrane region" description="Helical" evidence="6">
    <location>
        <begin position="224"/>
        <end position="246"/>
    </location>
</feature>
<evidence type="ECO:0000256" key="2">
    <source>
        <dbReference type="ARBA" id="ARBA00022692"/>
    </source>
</evidence>
<proteinExistence type="predicted"/>
<protein>
    <submittedName>
        <fullName evidence="9">Solute carrier family 12 member 9</fullName>
    </submittedName>
</protein>
<dbReference type="Gene3D" id="1.20.1740.10">
    <property type="entry name" value="Amino acid/polyamine transporter I"/>
    <property type="match status" value="1"/>
</dbReference>